<dbReference type="CDD" id="cd08241">
    <property type="entry name" value="QOR1"/>
    <property type="match status" value="1"/>
</dbReference>
<proteinExistence type="predicted"/>
<dbReference type="PANTHER" id="PTHR43677:SF4">
    <property type="entry name" value="QUINONE OXIDOREDUCTASE-LIKE PROTEIN 2"/>
    <property type="match status" value="1"/>
</dbReference>
<accession>A0ABN2AUU5</accession>
<dbReference type="InterPro" id="IPR051397">
    <property type="entry name" value="Zn-ADH-like_protein"/>
</dbReference>
<dbReference type="InterPro" id="IPR011032">
    <property type="entry name" value="GroES-like_sf"/>
</dbReference>
<evidence type="ECO:0000313" key="3">
    <source>
        <dbReference type="EMBL" id="GAA1526474.1"/>
    </source>
</evidence>
<gene>
    <name evidence="3" type="ORF">GCM10009788_32540</name>
</gene>
<dbReference type="Pfam" id="PF08240">
    <property type="entry name" value="ADH_N"/>
    <property type="match status" value="1"/>
</dbReference>
<dbReference type="Pfam" id="PF00107">
    <property type="entry name" value="ADH_zinc_N"/>
    <property type="match status" value="1"/>
</dbReference>
<dbReference type="PANTHER" id="PTHR43677">
    <property type="entry name" value="SHORT-CHAIN DEHYDROGENASE/REDUCTASE"/>
    <property type="match status" value="1"/>
</dbReference>
<dbReference type="SUPFAM" id="SSF50129">
    <property type="entry name" value="GroES-like"/>
    <property type="match status" value="1"/>
</dbReference>
<reference evidence="3 4" key="1">
    <citation type="journal article" date="2019" name="Int. J. Syst. Evol. Microbiol.">
        <title>The Global Catalogue of Microorganisms (GCM) 10K type strain sequencing project: providing services to taxonomists for standard genome sequencing and annotation.</title>
        <authorList>
            <consortium name="The Broad Institute Genomics Platform"/>
            <consortium name="The Broad Institute Genome Sequencing Center for Infectious Disease"/>
            <person name="Wu L."/>
            <person name="Ma J."/>
        </authorList>
    </citation>
    <scope>NUCLEOTIDE SEQUENCE [LARGE SCALE GENOMIC DNA]</scope>
    <source>
        <strain evidence="3 4">JCM 14942</strain>
    </source>
</reference>
<evidence type="ECO:0000313" key="4">
    <source>
        <dbReference type="Proteomes" id="UP001500842"/>
    </source>
</evidence>
<dbReference type="InterPro" id="IPR020843">
    <property type="entry name" value="ER"/>
</dbReference>
<dbReference type="InterPro" id="IPR013149">
    <property type="entry name" value="ADH-like_C"/>
</dbReference>
<keyword evidence="4" id="KW-1185">Reference proteome</keyword>
<dbReference type="SUPFAM" id="SSF51735">
    <property type="entry name" value="NAD(P)-binding Rossmann-fold domains"/>
    <property type="match status" value="1"/>
</dbReference>
<evidence type="ECO:0000259" key="2">
    <source>
        <dbReference type="SMART" id="SM00829"/>
    </source>
</evidence>
<feature type="region of interest" description="Disordered" evidence="1">
    <location>
        <begin position="1"/>
        <end position="23"/>
    </location>
</feature>
<dbReference type="Gene3D" id="3.40.50.720">
    <property type="entry name" value="NAD(P)-binding Rossmann-like Domain"/>
    <property type="match status" value="1"/>
</dbReference>
<name>A0ABN2AUU5_9ACTN</name>
<dbReference type="Gene3D" id="3.90.180.10">
    <property type="entry name" value="Medium-chain alcohol dehydrogenases, catalytic domain"/>
    <property type="match status" value="1"/>
</dbReference>
<organism evidence="3 4">
    <name type="scientific">Nocardioides humi</name>
    <dbReference type="NCBI Taxonomy" id="449461"/>
    <lineage>
        <taxon>Bacteria</taxon>
        <taxon>Bacillati</taxon>
        <taxon>Actinomycetota</taxon>
        <taxon>Actinomycetes</taxon>
        <taxon>Propionibacteriales</taxon>
        <taxon>Nocardioidaceae</taxon>
        <taxon>Nocardioides</taxon>
    </lineage>
</organism>
<protein>
    <submittedName>
        <fullName evidence="3">NADPH:quinone oxidoreductase family protein</fullName>
    </submittedName>
</protein>
<dbReference type="RefSeq" id="WP_141003189.1">
    <property type="nucleotide sequence ID" value="NZ_BAAAOR010000024.1"/>
</dbReference>
<dbReference type="SMART" id="SM00829">
    <property type="entry name" value="PKS_ER"/>
    <property type="match status" value="1"/>
</dbReference>
<dbReference type="InterPro" id="IPR036291">
    <property type="entry name" value="NAD(P)-bd_dom_sf"/>
</dbReference>
<dbReference type="Proteomes" id="UP001500842">
    <property type="component" value="Unassembled WGS sequence"/>
</dbReference>
<feature type="domain" description="Enoyl reductase (ER)" evidence="2">
    <location>
        <begin position="11"/>
        <end position="340"/>
    </location>
</feature>
<dbReference type="EMBL" id="BAAAOR010000024">
    <property type="protein sequence ID" value="GAA1526474.1"/>
    <property type="molecule type" value="Genomic_DNA"/>
</dbReference>
<sequence length="361" mass="37576">MRALQVNRHGEPRDVLSVNDVAPPEPGDGEVLVRVAAGALNFNDILRCRGGLVSVPQEPPFTLGMDVCGTVEAAGAGAEDRIGQRVVAVSKDAYGGLAEWTTAPAAGVFAAPPELDDIAAAAFLLPFHTTYLALHTRARLQAGETLLVHAGASGLGTAAIQLGVAAGARVIATVGSPEKAEVCRSLGADLVVDHTREDFAEAVLAATDDRGAEVVCDLAGGDFVQRSWQCVAREGRYVPVGFSDDDQNGMTGRPLRLASIGNFSIVGVLAAFVDEVDPGLRRFGFNPFTRAEGDRVHEALRALVTDGRITPYVGRVVDLDGAAAALVDHQERRAIGRTVVRVAAVPAAPDADSSPAPAPRS</sequence>
<comment type="caution">
    <text evidence="3">The sequence shown here is derived from an EMBL/GenBank/DDBJ whole genome shotgun (WGS) entry which is preliminary data.</text>
</comment>
<dbReference type="InterPro" id="IPR013154">
    <property type="entry name" value="ADH-like_N"/>
</dbReference>
<evidence type="ECO:0000256" key="1">
    <source>
        <dbReference type="SAM" id="MobiDB-lite"/>
    </source>
</evidence>